<dbReference type="InterPro" id="IPR057309">
    <property type="entry name" value="PcsB_CC"/>
</dbReference>
<name>A0A5S3R737_9BACI</name>
<evidence type="ECO:0000256" key="7">
    <source>
        <dbReference type="SAM" id="MobiDB-lite"/>
    </source>
</evidence>
<feature type="signal peptide" evidence="8">
    <location>
        <begin position="1"/>
        <end position="26"/>
    </location>
</feature>
<evidence type="ECO:0000256" key="8">
    <source>
        <dbReference type="SAM" id="SignalP"/>
    </source>
</evidence>
<sequence>MLKRIIGVATSVVLAGGLIFAAPAGAETLHGVQKERSVVKANLSDTEKKIADAMEDLKDLNEKIKSVNEALDKNRQKMRETKNKISEAKEEIPALEAEVNKLEKKIEKRKEVMKSRIVSLQKSGGDVSFLDVIFGAESFSDLITRVSAVSKIAKSDRQLVEQQETDKANLKEKKEKIENKLKELQSMKVEIKGMEQTILAQKEQNEADKKKLQTKKEHLQGLKNELQNKDQSLASIERELRRRESSGGKSTAPLSRSGLKQLSSSVDNSDKQQRSTSSGSLSAAINAGYTQMGTPYVTAGKGPGGFDCSGFVSWAFGQANISIPSSTAALQNTGKRISYSDAKPGDLVFFNTYKTNGHVGIYLGNGKFLGAQTSTGVDVASMSNTYWKKHFAGHVRRVR</sequence>
<keyword evidence="3 8" id="KW-0732">Signal</keyword>
<organism evidence="10 11">
    <name type="scientific">Lentibacillus cibarius</name>
    <dbReference type="NCBI Taxonomy" id="2583219"/>
    <lineage>
        <taxon>Bacteria</taxon>
        <taxon>Bacillati</taxon>
        <taxon>Bacillota</taxon>
        <taxon>Bacilli</taxon>
        <taxon>Bacillales</taxon>
        <taxon>Bacillaceae</taxon>
        <taxon>Lentibacillus</taxon>
    </lineage>
</organism>
<accession>A0A5S3R737</accession>
<evidence type="ECO:0000313" key="10">
    <source>
        <dbReference type="EMBL" id="TMN21293.1"/>
    </source>
</evidence>
<proteinExistence type="inferred from homology"/>
<dbReference type="PROSITE" id="PS51935">
    <property type="entry name" value="NLPC_P60"/>
    <property type="match status" value="1"/>
</dbReference>
<evidence type="ECO:0000313" key="11">
    <source>
        <dbReference type="Proteomes" id="UP000306980"/>
    </source>
</evidence>
<evidence type="ECO:0000256" key="3">
    <source>
        <dbReference type="ARBA" id="ARBA00022729"/>
    </source>
</evidence>
<dbReference type="Gene3D" id="3.90.1720.10">
    <property type="entry name" value="endopeptidase domain like (from Nostoc punctiforme)"/>
    <property type="match status" value="1"/>
</dbReference>
<keyword evidence="2" id="KW-0645">Protease</keyword>
<gene>
    <name evidence="10" type="ORF">FFL34_03585</name>
</gene>
<dbReference type="EMBL" id="VCIA01000001">
    <property type="protein sequence ID" value="TMN21293.1"/>
    <property type="molecule type" value="Genomic_DNA"/>
</dbReference>
<feature type="compositionally biased region" description="Polar residues" evidence="7">
    <location>
        <begin position="247"/>
        <end position="267"/>
    </location>
</feature>
<feature type="chain" id="PRO_5024384797" evidence="8">
    <location>
        <begin position="27"/>
        <end position="399"/>
    </location>
</feature>
<comment type="similarity">
    <text evidence="1">Belongs to the peptidase C40 family.</text>
</comment>
<dbReference type="OrthoDB" id="9813368at2"/>
<protein>
    <submittedName>
        <fullName evidence="10">Peptidase</fullName>
    </submittedName>
</protein>
<dbReference type="Proteomes" id="UP000306980">
    <property type="component" value="Unassembled WGS sequence"/>
</dbReference>
<dbReference type="Gene3D" id="6.10.250.3150">
    <property type="match status" value="1"/>
</dbReference>
<keyword evidence="4" id="KW-0378">Hydrolase</keyword>
<dbReference type="Pfam" id="PF00877">
    <property type="entry name" value="NLPC_P60"/>
    <property type="match status" value="1"/>
</dbReference>
<feature type="coiled-coil region" evidence="6">
    <location>
        <begin position="43"/>
        <end position="112"/>
    </location>
</feature>
<dbReference type="RefSeq" id="WP_138601551.1">
    <property type="nucleotide sequence ID" value="NZ_VCIA01000001.1"/>
</dbReference>
<keyword evidence="6" id="KW-0175">Coiled coil</keyword>
<feature type="coiled-coil region" evidence="6">
    <location>
        <begin position="153"/>
        <end position="239"/>
    </location>
</feature>
<dbReference type="InterPro" id="IPR051202">
    <property type="entry name" value="Peptidase_C40"/>
</dbReference>
<evidence type="ECO:0000259" key="9">
    <source>
        <dbReference type="PROSITE" id="PS51935"/>
    </source>
</evidence>
<evidence type="ECO:0000256" key="5">
    <source>
        <dbReference type="ARBA" id="ARBA00022807"/>
    </source>
</evidence>
<dbReference type="InterPro" id="IPR000064">
    <property type="entry name" value="NLP_P60_dom"/>
</dbReference>
<reference evidence="10 11" key="1">
    <citation type="submission" date="2019-05" db="EMBL/GenBank/DDBJ databases">
        <title>Genomic analysis of Lentibacillus sp. NKC220-2.</title>
        <authorList>
            <person name="Oh Y.J."/>
        </authorList>
    </citation>
    <scope>NUCLEOTIDE SEQUENCE [LARGE SCALE GENOMIC DNA]</scope>
    <source>
        <strain evidence="10 11">NKC220-2</strain>
    </source>
</reference>
<evidence type="ECO:0000256" key="4">
    <source>
        <dbReference type="ARBA" id="ARBA00022801"/>
    </source>
</evidence>
<dbReference type="AlphaFoldDB" id="A0A5S3R737"/>
<dbReference type="InterPro" id="IPR038765">
    <property type="entry name" value="Papain-like_cys_pep_sf"/>
</dbReference>
<dbReference type="PANTHER" id="PTHR47053:SF1">
    <property type="entry name" value="MUREIN DD-ENDOPEPTIDASE MEPH-RELATED"/>
    <property type="match status" value="1"/>
</dbReference>
<dbReference type="SUPFAM" id="SSF54001">
    <property type="entry name" value="Cysteine proteinases"/>
    <property type="match status" value="1"/>
</dbReference>
<feature type="region of interest" description="Disordered" evidence="7">
    <location>
        <begin position="239"/>
        <end position="280"/>
    </location>
</feature>
<feature type="domain" description="NlpC/P60" evidence="9">
    <location>
        <begin position="278"/>
        <end position="398"/>
    </location>
</feature>
<dbReference type="GO" id="GO:0008234">
    <property type="term" value="F:cysteine-type peptidase activity"/>
    <property type="evidence" value="ECO:0007669"/>
    <property type="project" value="UniProtKB-KW"/>
</dbReference>
<dbReference type="SUPFAM" id="SSF57997">
    <property type="entry name" value="Tropomyosin"/>
    <property type="match status" value="1"/>
</dbReference>
<dbReference type="Pfam" id="PF24568">
    <property type="entry name" value="CC_PcsB"/>
    <property type="match status" value="1"/>
</dbReference>
<dbReference type="PANTHER" id="PTHR47053">
    <property type="entry name" value="MUREIN DD-ENDOPEPTIDASE MEPH-RELATED"/>
    <property type="match status" value="1"/>
</dbReference>
<evidence type="ECO:0000256" key="6">
    <source>
        <dbReference type="SAM" id="Coils"/>
    </source>
</evidence>
<comment type="caution">
    <text evidence="10">The sequence shown here is derived from an EMBL/GenBank/DDBJ whole genome shotgun (WGS) entry which is preliminary data.</text>
</comment>
<evidence type="ECO:0000256" key="2">
    <source>
        <dbReference type="ARBA" id="ARBA00022670"/>
    </source>
</evidence>
<dbReference type="GO" id="GO:0006508">
    <property type="term" value="P:proteolysis"/>
    <property type="evidence" value="ECO:0007669"/>
    <property type="project" value="UniProtKB-KW"/>
</dbReference>
<evidence type="ECO:0000256" key="1">
    <source>
        <dbReference type="ARBA" id="ARBA00007074"/>
    </source>
</evidence>
<keyword evidence="5" id="KW-0788">Thiol protease</keyword>